<dbReference type="NCBIfam" id="TIGR00229">
    <property type="entry name" value="sensory_box"/>
    <property type="match status" value="1"/>
</dbReference>
<protein>
    <recommendedName>
        <fullName evidence="2">histidine kinase</fullName>
        <ecNumber evidence="2">2.7.13.3</ecNumber>
    </recommendedName>
</protein>
<dbReference type="InterPro" id="IPR013767">
    <property type="entry name" value="PAS_fold"/>
</dbReference>
<dbReference type="SUPFAM" id="SSF55874">
    <property type="entry name" value="ATPase domain of HSP90 chaperone/DNA topoisomerase II/histidine kinase"/>
    <property type="match status" value="1"/>
</dbReference>
<dbReference type="Gene3D" id="3.30.565.10">
    <property type="entry name" value="Histidine kinase-like ATPase, C-terminal domain"/>
    <property type="match status" value="1"/>
</dbReference>
<dbReference type="InterPro" id="IPR029016">
    <property type="entry name" value="GAF-like_dom_sf"/>
</dbReference>
<evidence type="ECO:0000256" key="2">
    <source>
        <dbReference type="ARBA" id="ARBA00012438"/>
    </source>
</evidence>
<evidence type="ECO:0000256" key="5">
    <source>
        <dbReference type="ARBA" id="ARBA00022777"/>
    </source>
</evidence>
<evidence type="ECO:0000256" key="4">
    <source>
        <dbReference type="ARBA" id="ARBA00022679"/>
    </source>
</evidence>
<dbReference type="InterPro" id="IPR001610">
    <property type="entry name" value="PAC"/>
</dbReference>
<dbReference type="CDD" id="cd00130">
    <property type="entry name" value="PAS"/>
    <property type="match status" value="1"/>
</dbReference>
<dbReference type="InterPro" id="IPR000014">
    <property type="entry name" value="PAS"/>
</dbReference>
<keyword evidence="12" id="KW-1185">Reference proteome</keyword>
<evidence type="ECO:0000313" key="11">
    <source>
        <dbReference type="EMBL" id="CQH52992.1"/>
    </source>
</evidence>
<dbReference type="Gene3D" id="3.30.450.40">
    <property type="match status" value="1"/>
</dbReference>
<dbReference type="InterPro" id="IPR035965">
    <property type="entry name" value="PAS-like_dom_sf"/>
</dbReference>
<evidence type="ECO:0000256" key="3">
    <source>
        <dbReference type="ARBA" id="ARBA00022553"/>
    </source>
</evidence>
<dbReference type="RefSeq" id="WP_059056373.1">
    <property type="nucleotide sequence ID" value="NZ_CEML01000002.1"/>
</dbReference>
<dbReference type="SMART" id="SM00086">
    <property type="entry name" value="PAC"/>
    <property type="match status" value="1"/>
</dbReference>
<feature type="region of interest" description="Disordered" evidence="7">
    <location>
        <begin position="577"/>
        <end position="596"/>
    </location>
</feature>
<dbReference type="InterPro" id="IPR000700">
    <property type="entry name" value="PAS-assoc_C"/>
</dbReference>
<dbReference type="Proteomes" id="UP000066737">
    <property type="component" value="Chromosome I"/>
</dbReference>
<dbReference type="InterPro" id="IPR050736">
    <property type="entry name" value="Sensor_HK_Regulatory"/>
</dbReference>
<dbReference type="SUPFAM" id="SSF55785">
    <property type="entry name" value="PYP-like sensor domain (PAS domain)"/>
    <property type="match status" value="1"/>
</dbReference>
<dbReference type="CDD" id="cd00082">
    <property type="entry name" value="HisKA"/>
    <property type="match status" value="1"/>
</dbReference>
<keyword evidence="3" id="KW-0597">Phosphoprotein</keyword>
<dbReference type="AlphaFoldDB" id="A0A0U5ACW7"/>
<feature type="compositionally biased region" description="Basic and acidic residues" evidence="7">
    <location>
        <begin position="577"/>
        <end position="594"/>
    </location>
</feature>
<dbReference type="InterPro" id="IPR005467">
    <property type="entry name" value="His_kinase_dom"/>
</dbReference>
<dbReference type="SMART" id="SM00388">
    <property type="entry name" value="HisKA"/>
    <property type="match status" value="1"/>
</dbReference>
<dbReference type="PRINTS" id="PR00344">
    <property type="entry name" value="BCTRLSENSOR"/>
</dbReference>
<evidence type="ECO:0000313" key="12">
    <source>
        <dbReference type="Proteomes" id="UP000066737"/>
    </source>
</evidence>
<dbReference type="CDD" id="cd00075">
    <property type="entry name" value="HATPase"/>
    <property type="match status" value="1"/>
</dbReference>
<dbReference type="PROSITE" id="PS50112">
    <property type="entry name" value="PAS"/>
    <property type="match status" value="1"/>
</dbReference>
<evidence type="ECO:0000256" key="6">
    <source>
        <dbReference type="ARBA" id="ARBA00023012"/>
    </source>
</evidence>
<dbReference type="Gene3D" id="3.30.450.20">
    <property type="entry name" value="PAS domain"/>
    <property type="match status" value="1"/>
</dbReference>
<sequence>MAPDRPLVGAVTRAVQRADAVPDLRAGVCEAVVDAGYDFACFCDTEREPATASKPDVEPPEPQTVTPTLGSAASGPTPSGSDDAHGTPEPLADDAASPGVAERAVTWVPYDDTFAAAVPVVDADDYYGTLAFGPDEREAADAERERLAAVGRAVGQGVTRLHAVRERDRLRDSLRTERRQFEKLHSIAAAMVGCEDATSIYHLAIDAAENILEFDICGIDVVEDGYLVPKATSTGLESGDSHRLPADSGIAGRTYQENSSIVVDDVAAHEDAEPANPDYTSVLSVPIDDIGVFQAGSREHAAFSQSDVELVELLMAHVSATLRRLRSADALRESEQKYRTLVEQSHDAVVTYADGGFSFVNERASALFGRSREELLAADARELFHPEDRVKVERVVGELTAESGRRQTFESRIRRPDGDVRFCEFSATSIDYEGDVAVLASIRDITERKARERDLERQNERLDEFASVVSHDLRSPINVAQGSLDLADGGDDEHLDRASDALDRMEALVEDVLELARQGRLVDETEAVALSEVATDAWDCVDAPDATLAVETDLVVDADPSRLQELFENLFRNAVEHGSTDPQNAKRSEDAVEHADDDGVAVTVTAYADGFAVTDDGPGLPDGSHDEVFERGFTSAEDGTGFGLAIVESIAAAHGWTIDAVPRDGDADRGARFEITGCRGE</sequence>
<evidence type="ECO:0000259" key="10">
    <source>
        <dbReference type="PROSITE" id="PS50113"/>
    </source>
</evidence>
<dbReference type="GeneID" id="26658582"/>
<reference evidence="12" key="1">
    <citation type="journal article" date="2016" name="Environ. Microbiol.">
        <title>The complete genome of a viable archaeum isolated from 123-million-year-old rock salt.</title>
        <authorList>
            <person name="Jaakkola S.T."/>
            <person name="Pfeiffer F."/>
            <person name="Ravantti J.J."/>
            <person name="Guo Q."/>
            <person name="Liu Y."/>
            <person name="Chen X."/>
            <person name="Ma H."/>
            <person name="Yang C."/>
            <person name="Oksanen H.M."/>
            <person name="Bamford D.H."/>
        </authorList>
    </citation>
    <scope>NUCLEOTIDE SEQUENCE</scope>
    <source>
        <strain evidence="12">JI20-1</strain>
    </source>
</reference>
<dbReference type="Pfam" id="PF00989">
    <property type="entry name" value="PAS"/>
    <property type="match status" value="1"/>
</dbReference>
<dbReference type="SUPFAM" id="SSF47384">
    <property type="entry name" value="Homodimeric domain of signal transducing histidine kinase"/>
    <property type="match status" value="1"/>
</dbReference>
<dbReference type="GO" id="GO:0006355">
    <property type="term" value="P:regulation of DNA-templated transcription"/>
    <property type="evidence" value="ECO:0007669"/>
    <property type="project" value="InterPro"/>
</dbReference>
<dbReference type="InterPro" id="IPR003594">
    <property type="entry name" value="HATPase_dom"/>
</dbReference>
<feature type="domain" description="PAC" evidence="10">
    <location>
        <begin position="407"/>
        <end position="457"/>
    </location>
</feature>
<keyword evidence="6" id="KW-0902">Two-component regulatory system</keyword>
<keyword evidence="5 11" id="KW-0418">Kinase</keyword>
<name>A0A0U5ACW7_9EURY</name>
<dbReference type="InterPro" id="IPR003661">
    <property type="entry name" value="HisK_dim/P_dom"/>
</dbReference>
<dbReference type="PROSITE" id="PS50109">
    <property type="entry name" value="HIS_KIN"/>
    <property type="match status" value="1"/>
</dbReference>
<dbReference type="GO" id="GO:0000155">
    <property type="term" value="F:phosphorelay sensor kinase activity"/>
    <property type="evidence" value="ECO:0007669"/>
    <property type="project" value="InterPro"/>
</dbReference>
<dbReference type="SMART" id="SM00387">
    <property type="entry name" value="HATPase_c"/>
    <property type="match status" value="1"/>
</dbReference>
<dbReference type="Pfam" id="PF13185">
    <property type="entry name" value="GAF_2"/>
    <property type="match status" value="1"/>
</dbReference>
<dbReference type="SMART" id="SM00091">
    <property type="entry name" value="PAS"/>
    <property type="match status" value="1"/>
</dbReference>
<comment type="catalytic activity">
    <reaction evidence="1">
        <text>ATP + protein L-histidine = ADP + protein N-phospho-L-histidine.</text>
        <dbReference type="EC" id="2.7.13.3"/>
    </reaction>
</comment>
<dbReference type="SMART" id="SM00065">
    <property type="entry name" value="GAF"/>
    <property type="match status" value="1"/>
</dbReference>
<proteinExistence type="predicted"/>
<dbReference type="Pfam" id="PF00512">
    <property type="entry name" value="HisKA"/>
    <property type="match status" value="1"/>
</dbReference>
<dbReference type="OrthoDB" id="8127at2157"/>
<dbReference type="STRING" id="1407499.HHUB_1911"/>
<dbReference type="Gene3D" id="1.10.287.130">
    <property type="match status" value="1"/>
</dbReference>
<dbReference type="InterPro" id="IPR003018">
    <property type="entry name" value="GAF"/>
</dbReference>
<dbReference type="KEGG" id="hhb:Hhub_1911"/>
<dbReference type="PANTHER" id="PTHR43711">
    <property type="entry name" value="TWO-COMPONENT HISTIDINE KINASE"/>
    <property type="match status" value="1"/>
</dbReference>
<dbReference type="InterPro" id="IPR036097">
    <property type="entry name" value="HisK_dim/P_sf"/>
</dbReference>
<feature type="region of interest" description="Disordered" evidence="7">
    <location>
        <begin position="49"/>
        <end position="98"/>
    </location>
</feature>
<keyword evidence="4 11" id="KW-0808">Transferase</keyword>
<gene>
    <name evidence="11" type="ORF">HHUB_1911</name>
</gene>
<dbReference type="InterPro" id="IPR036890">
    <property type="entry name" value="HATPase_C_sf"/>
</dbReference>
<evidence type="ECO:0000256" key="7">
    <source>
        <dbReference type="SAM" id="MobiDB-lite"/>
    </source>
</evidence>
<dbReference type="PANTHER" id="PTHR43711:SF1">
    <property type="entry name" value="HISTIDINE KINASE 1"/>
    <property type="match status" value="1"/>
</dbReference>
<feature type="domain" description="Histidine kinase" evidence="8">
    <location>
        <begin position="468"/>
        <end position="676"/>
    </location>
</feature>
<feature type="domain" description="PAS" evidence="9">
    <location>
        <begin position="334"/>
        <end position="403"/>
    </location>
</feature>
<evidence type="ECO:0000259" key="9">
    <source>
        <dbReference type="PROSITE" id="PS50112"/>
    </source>
</evidence>
<organism evidence="11 12">
    <name type="scientific">Halobacterium hubeiense</name>
    <dbReference type="NCBI Taxonomy" id="1407499"/>
    <lineage>
        <taxon>Archaea</taxon>
        <taxon>Methanobacteriati</taxon>
        <taxon>Methanobacteriota</taxon>
        <taxon>Stenosarchaea group</taxon>
        <taxon>Halobacteria</taxon>
        <taxon>Halobacteriales</taxon>
        <taxon>Halobacteriaceae</taxon>
        <taxon>Halobacterium</taxon>
    </lineage>
</organism>
<dbReference type="InterPro" id="IPR004358">
    <property type="entry name" value="Sig_transdc_His_kin-like_C"/>
</dbReference>
<dbReference type="EMBL" id="LN831302">
    <property type="protein sequence ID" value="CQH52992.1"/>
    <property type="molecule type" value="Genomic_DNA"/>
</dbReference>
<dbReference type="PROSITE" id="PS50113">
    <property type="entry name" value="PAC"/>
    <property type="match status" value="1"/>
</dbReference>
<evidence type="ECO:0000259" key="8">
    <source>
        <dbReference type="PROSITE" id="PS50109"/>
    </source>
</evidence>
<accession>A0A0U5ACW7</accession>
<evidence type="ECO:0000256" key="1">
    <source>
        <dbReference type="ARBA" id="ARBA00000085"/>
    </source>
</evidence>
<dbReference type="SUPFAM" id="SSF55781">
    <property type="entry name" value="GAF domain-like"/>
    <property type="match status" value="1"/>
</dbReference>
<dbReference type="Pfam" id="PF02518">
    <property type="entry name" value="HATPase_c"/>
    <property type="match status" value="1"/>
</dbReference>
<dbReference type="EC" id="2.7.13.3" evidence="2"/>
<feature type="compositionally biased region" description="Low complexity" evidence="7">
    <location>
        <begin position="63"/>
        <end position="81"/>
    </location>
</feature>